<evidence type="ECO:0000313" key="2">
    <source>
        <dbReference type="Proteomes" id="UP000886501"/>
    </source>
</evidence>
<reference evidence="1" key="1">
    <citation type="submission" date="2019-10" db="EMBL/GenBank/DDBJ databases">
        <authorList>
            <consortium name="DOE Joint Genome Institute"/>
            <person name="Kuo A."/>
            <person name="Miyauchi S."/>
            <person name="Kiss E."/>
            <person name="Drula E."/>
            <person name="Kohler A."/>
            <person name="Sanchez-Garcia M."/>
            <person name="Andreopoulos B."/>
            <person name="Barry K.W."/>
            <person name="Bonito G."/>
            <person name="Buee M."/>
            <person name="Carver A."/>
            <person name="Chen C."/>
            <person name="Cichocki N."/>
            <person name="Clum A."/>
            <person name="Culley D."/>
            <person name="Crous P.W."/>
            <person name="Fauchery L."/>
            <person name="Girlanda M."/>
            <person name="Hayes R."/>
            <person name="Keri Z."/>
            <person name="Labutti K."/>
            <person name="Lipzen A."/>
            <person name="Lombard V."/>
            <person name="Magnuson J."/>
            <person name="Maillard F."/>
            <person name="Morin E."/>
            <person name="Murat C."/>
            <person name="Nolan M."/>
            <person name="Ohm R."/>
            <person name="Pangilinan J."/>
            <person name="Pereira M."/>
            <person name="Perotto S."/>
            <person name="Peter M."/>
            <person name="Riley R."/>
            <person name="Sitrit Y."/>
            <person name="Stielow B."/>
            <person name="Szollosi G."/>
            <person name="Zifcakova L."/>
            <person name="Stursova M."/>
            <person name="Spatafora J.W."/>
            <person name="Tedersoo L."/>
            <person name="Vaario L.-M."/>
            <person name="Yamada A."/>
            <person name="Yan M."/>
            <person name="Wang P."/>
            <person name="Xu J."/>
            <person name="Bruns T."/>
            <person name="Baldrian P."/>
            <person name="Vilgalys R."/>
            <person name="Henrissat B."/>
            <person name="Grigoriev I.V."/>
            <person name="Hibbett D."/>
            <person name="Nagy L.G."/>
            <person name="Martin F.M."/>
        </authorList>
    </citation>
    <scope>NUCLEOTIDE SEQUENCE</scope>
    <source>
        <strain evidence="1">P2</strain>
    </source>
</reference>
<sequence>TVEYYDDVLSAKLKRLVSGAIKRSSLEKDHPPITYEAFIEELDEGDSFTASMFDLLELAERRVRHNPYSKHLISSQTASGLHALAAQPRVYLDRDRYVRPASSSQFLSEYLSGAPDENAFDEDDDGLTV</sequence>
<evidence type="ECO:0000313" key="1">
    <source>
        <dbReference type="EMBL" id="KAF9651745.1"/>
    </source>
</evidence>
<organism evidence="1 2">
    <name type="scientific">Thelephora ganbajun</name>
    <name type="common">Ganba fungus</name>
    <dbReference type="NCBI Taxonomy" id="370292"/>
    <lineage>
        <taxon>Eukaryota</taxon>
        <taxon>Fungi</taxon>
        <taxon>Dikarya</taxon>
        <taxon>Basidiomycota</taxon>
        <taxon>Agaricomycotina</taxon>
        <taxon>Agaricomycetes</taxon>
        <taxon>Thelephorales</taxon>
        <taxon>Thelephoraceae</taxon>
        <taxon>Thelephora</taxon>
    </lineage>
</organism>
<reference evidence="1" key="2">
    <citation type="journal article" date="2020" name="Nat. Commun.">
        <title>Large-scale genome sequencing of mycorrhizal fungi provides insights into the early evolution of symbiotic traits.</title>
        <authorList>
            <person name="Miyauchi S."/>
            <person name="Kiss E."/>
            <person name="Kuo A."/>
            <person name="Drula E."/>
            <person name="Kohler A."/>
            <person name="Sanchez-Garcia M."/>
            <person name="Morin E."/>
            <person name="Andreopoulos B."/>
            <person name="Barry K.W."/>
            <person name="Bonito G."/>
            <person name="Buee M."/>
            <person name="Carver A."/>
            <person name="Chen C."/>
            <person name="Cichocki N."/>
            <person name="Clum A."/>
            <person name="Culley D."/>
            <person name="Crous P.W."/>
            <person name="Fauchery L."/>
            <person name="Girlanda M."/>
            <person name="Hayes R.D."/>
            <person name="Keri Z."/>
            <person name="LaButti K."/>
            <person name="Lipzen A."/>
            <person name="Lombard V."/>
            <person name="Magnuson J."/>
            <person name="Maillard F."/>
            <person name="Murat C."/>
            <person name="Nolan M."/>
            <person name="Ohm R.A."/>
            <person name="Pangilinan J."/>
            <person name="Pereira M.F."/>
            <person name="Perotto S."/>
            <person name="Peter M."/>
            <person name="Pfister S."/>
            <person name="Riley R."/>
            <person name="Sitrit Y."/>
            <person name="Stielow J.B."/>
            <person name="Szollosi G."/>
            <person name="Zifcakova L."/>
            <person name="Stursova M."/>
            <person name="Spatafora J.W."/>
            <person name="Tedersoo L."/>
            <person name="Vaario L.M."/>
            <person name="Yamada A."/>
            <person name="Yan M."/>
            <person name="Wang P."/>
            <person name="Xu J."/>
            <person name="Bruns T."/>
            <person name="Baldrian P."/>
            <person name="Vilgalys R."/>
            <person name="Dunand C."/>
            <person name="Henrissat B."/>
            <person name="Grigoriev I.V."/>
            <person name="Hibbett D."/>
            <person name="Nagy L.G."/>
            <person name="Martin F.M."/>
        </authorList>
    </citation>
    <scope>NUCLEOTIDE SEQUENCE</scope>
    <source>
        <strain evidence="1">P2</strain>
    </source>
</reference>
<feature type="non-terminal residue" evidence="1">
    <location>
        <position position="1"/>
    </location>
</feature>
<gene>
    <name evidence="1" type="ORF">BDM02DRAFT_3084102</name>
</gene>
<protein>
    <submittedName>
        <fullName evidence="1">Uncharacterized protein</fullName>
    </submittedName>
</protein>
<comment type="caution">
    <text evidence="1">The sequence shown here is derived from an EMBL/GenBank/DDBJ whole genome shotgun (WGS) entry which is preliminary data.</text>
</comment>
<proteinExistence type="predicted"/>
<accession>A0ACB6ZPQ3</accession>
<name>A0ACB6ZPQ3_THEGA</name>
<keyword evidence="2" id="KW-1185">Reference proteome</keyword>
<dbReference type="EMBL" id="MU117973">
    <property type="protein sequence ID" value="KAF9651745.1"/>
    <property type="molecule type" value="Genomic_DNA"/>
</dbReference>
<feature type="non-terminal residue" evidence="1">
    <location>
        <position position="129"/>
    </location>
</feature>
<dbReference type="Proteomes" id="UP000886501">
    <property type="component" value="Unassembled WGS sequence"/>
</dbReference>